<reference evidence="3" key="1">
    <citation type="journal article" date="2019" name="Int. J. Syst. Evol. Microbiol.">
        <title>The Global Catalogue of Microorganisms (GCM) 10K type strain sequencing project: providing services to taxonomists for standard genome sequencing and annotation.</title>
        <authorList>
            <consortium name="The Broad Institute Genomics Platform"/>
            <consortium name="The Broad Institute Genome Sequencing Center for Infectious Disease"/>
            <person name="Wu L."/>
            <person name="Ma J."/>
        </authorList>
    </citation>
    <scope>NUCLEOTIDE SEQUENCE [LARGE SCALE GENOMIC DNA]</scope>
    <source>
        <strain evidence="3">JCM 9371</strain>
    </source>
</reference>
<feature type="compositionally biased region" description="Pro residues" evidence="1">
    <location>
        <begin position="363"/>
        <end position="387"/>
    </location>
</feature>
<dbReference type="SUPFAM" id="SSF88659">
    <property type="entry name" value="Sigma3 and sigma4 domains of RNA polymerase sigma factors"/>
    <property type="match status" value="1"/>
</dbReference>
<sequence>MRGDLGSLYDAHAARLYAHCWSLLGDEGAAAAVADTFAAAVHQPPRGDSVLWLYSLSRSACAERGAFADRGALGGRGGLLFAGQDPLLRAAGTLRADHREVLLLWAGEWLEPHDIARVLGIAPDTVAQLLNAARTRLERSVLDTLMRGTAGAQPELITAFEKGRLPQLLARRAPSQAPGWLRDQVLAACEEEAVRPLPSVISPSPLVVIGQGDASRKHGAQRSGRRGASGGMVSKGLGAVAGIAASAAAVVGLLVSWPTAKGGGAASLVPTASNGHTEPASTGTNGQQSPPALTGSERSTGGTKTDASGNPVTSAFDGQPEAAGGSTGSTGGTAPGTPARKPAADPSAGKKPASSTPSKPEKPTTPPDETPTTPPDDTPDPTTPPDDGPGTTDPAPPTTPEDPPAQDPGTPSPNPTTNPAPSPDPS</sequence>
<organism evidence="2 3">
    <name type="scientific">Actinomadura fibrosa</name>
    <dbReference type="NCBI Taxonomy" id="111802"/>
    <lineage>
        <taxon>Bacteria</taxon>
        <taxon>Bacillati</taxon>
        <taxon>Actinomycetota</taxon>
        <taxon>Actinomycetes</taxon>
        <taxon>Streptosporangiales</taxon>
        <taxon>Thermomonosporaceae</taxon>
        <taxon>Actinomadura</taxon>
    </lineage>
</organism>
<evidence type="ECO:0000313" key="3">
    <source>
        <dbReference type="Proteomes" id="UP001597063"/>
    </source>
</evidence>
<accession>A0ABW2X9D8</accession>
<keyword evidence="3" id="KW-1185">Reference proteome</keyword>
<feature type="compositionally biased region" description="Gly residues" evidence="1">
    <location>
        <begin position="325"/>
        <end position="334"/>
    </location>
</feature>
<evidence type="ECO:0000313" key="2">
    <source>
        <dbReference type="EMBL" id="MFD0682904.1"/>
    </source>
</evidence>
<comment type="caution">
    <text evidence="2">The sequence shown here is derived from an EMBL/GenBank/DDBJ whole genome shotgun (WGS) entry which is preliminary data.</text>
</comment>
<name>A0ABW2X9D8_9ACTN</name>
<gene>
    <name evidence="2" type="ORF">ACFQZM_00220</name>
</gene>
<evidence type="ECO:0000256" key="1">
    <source>
        <dbReference type="SAM" id="MobiDB-lite"/>
    </source>
</evidence>
<feature type="compositionally biased region" description="Low complexity" evidence="1">
    <location>
        <begin position="346"/>
        <end position="358"/>
    </location>
</feature>
<proteinExistence type="predicted"/>
<feature type="compositionally biased region" description="Polar residues" evidence="1">
    <location>
        <begin position="270"/>
        <end position="313"/>
    </location>
</feature>
<dbReference type="Proteomes" id="UP001597063">
    <property type="component" value="Unassembled WGS sequence"/>
</dbReference>
<protein>
    <recommendedName>
        <fullName evidence="4">Sigma-70 family RNA polymerase sigma factor</fullName>
    </recommendedName>
</protein>
<dbReference type="Gene3D" id="1.10.10.10">
    <property type="entry name" value="Winged helix-like DNA-binding domain superfamily/Winged helix DNA-binding domain"/>
    <property type="match status" value="1"/>
</dbReference>
<dbReference type="InterPro" id="IPR013324">
    <property type="entry name" value="RNA_pol_sigma_r3/r4-like"/>
</dbReference>
<dbReference type="PRINTS" id="PR01217">
    <property type="entry name" value="PRICHEXTENSN"/>
</dbReference>
<dbReference type="EMBL" id="JBHTGP010000001">
    <property type="protein sequence ID" value="MFD0682904.1"/>
    <property type="molecule type" value="Genomic_DNA"/>
</dbReference>
<feature type="region of interest" description="Disordered" evidence="1">
    <location>
        <begin position="212"/>
        <end position="231"/>
    </location>
</feature>
<dbReference type="InterPro" id="IPR036388">
    <property type="entry name" value="WH-like_DNA-bd_sf"/>
</dbReference>
<feature type="compositionally biased region" description="Pro residues" evidence="1">
    <location>
        <begin position="394"/>
        <end position="426"/>
    </location>
</feature>
<feature type="region of interest" description="Disordered" evidence="1">
    <location>
        <begin position="268"/>
        <end position="426"/>
    </location>
</feature>
<dbReference type="RefSeq" id="WP_131761635.1">
    <property type="nucleotide sequence ID" value="NZ_CAACUY010000178.1"/>
</dbReference>
<evidence type="ECO:0008006" key="4">
    <source>
        <dbReference type="Google" id="ProtNLM"/>
    </source>
</evidence>